<dbReference type="SUPFAM" id="SSF51735">
    <property type="entry name" value="NAD(P)-binding Rossmann-fold domains"/>
    <property type="match status" value="1"/>
</dbReference>
<accession>A0AAD5RI51</accession>
<evidence type="ECO:0000256" key="3">
    <source>
        <dbReference type="RuleBase" id="RU000363"/>
    </source>
</evidence>
<proteinExistence type="inferred from homology"/>
<organism evidence="4 5">
    <name type="scientific">Zalerion maritima</name>
    <dbReference type="NCBI Taxonomy" id="339359"/>
    <lineage>
        <taxon>Eukaryota</taxon>
        <taxon>Fungi</taxon>
        <taxon>Dikarya</taxon>
        <taxon>Ascomycota</taxon>
        <taxon>Pezizomycotina</taxon>
        <taxon>Sordariomycetes</taxon>
        <taxon>Lulworthiomycetidae</taxon>
        <taxon>Lulworthiales</taxon>
        <taxon>Lulworthiaceae</taxon>
        <taxon>Zalerion</taxon>
    </lineage>
</organism>
<dbReference type="CDD" id="cd05233">
    <property type="entry name" value="SDR_c"/>
    <property type="match status" value="1"/>
</dbReference>
<dbReference type="PANTHER" id="PTHR42760">
    <property type="entry name" value="SHORT-CHAIN DEHYDROGENASES/REDUCTASES FAMILY MEMBER"/>
    <property type="match status" value="1"/>
</dbReference>
<evidence type="ECO:0000313" key="4">
    <source>
        <dbReference type="EMBL" id="KAJ2893963.1"/>
    </source>
</evidence>
<dbReference type="GO" id="GO:0048038">
    <property type="term" value="F:quinone binding"/>
    <property type="evidence" value="ECO:0007669"/>
    <property type="project" value="TreeGrafter"/>
</dbReference>
<protein>
    <submittedName>
        <fullName evidence="4">Short chain dehydrogenase</fullName>
    </submittedName>
</protein>
<name>A0AAD5RI51_9PEZI</name>
<dbReference type="InterPro" id="IPR002347">
    <property type="entry name" value="SDR_fam"/>
</dbReference>
<sequence length="275" mass="27699">MTAPTGLAGTTALVTGGAAGLGRAIAQAYLAAGANVVICDVDRDRLDAATSEWGGSSSSPSRFLAVQADVSSESSVSGLIAAALSAFPSLDVVVNNAGIMDRFDPVGACPKSLWDSVLSVNLTGPYLVSKAAINHWESAAAAAAPGPGSLSGIIVNIGSNASFMGMSAGAAYTASKHGILALTKNTAGFYGAKGIYSMALLLGGMDATKIADAFVEGMNQEAWAKINAVHPGFVPEKTGVPLADVAKYVLFLSDRGVAASANGSCIPFNKNWPEA</sequence>
<dbReference type="InterPro" id="IPR020904">
    <property type="entry name" value="Sc_DH/Rdtase_CS"/>
</dbReference>
<dbReference type="Gene3D" id="3.40.50.720">
    <property type="entry name" value="NAD(P)-binding Rossmann-like Domain"/>
    <property type="match status" value="1"/>
</dbReference>
<evidence type="ECO:0000313" key="5">
    <source>
        <dbReference type="Proteomes" id="UP001201980"/>
    </source>
</evidence>
<dbReference type="PRINTS" id="PR00080">
    <property type="entry name" value="SDRFAMILY"/>
</dbReference>
<evidence type="ECO:0000256" key="1">
    <source>
        <dbReference type="ARBA" id="ARBA00006484"/>
    </source>
</evidence>
<dbReference type="EMBL" id="JAKWBI020000545">
    <property type="protein sequence ID" value="KAJ2893963.1"/>
    <property type="molecule type" value="Genomic_DNA"/>
</dbReference>
<dbReference type="Pfam" id="PF00106">
    <property type="entry name" value="adh_short"/>
    <property type="match status" value="1"/>
</dbReference>
<dbReference type="PROSITE" id="PS00061">
    <property type="entry name" value="ADH_SHORT"/>
    <property type="match status" value="1"/>
</dbReference>
<dbReference type="PANTHER" id="PTHR42760:SF127">
    <property type="entry name" value="3-KETOACYL-ACYL CARRIER PROTEIN REDUCTASE-RELATED"/>
    <property type="match status" value="1"/>
</dbReference>
<comment type="similarity">
    <text evidence="1 3">Belongs to the short-chain dehydrogenases/reductases (SDR) family.</text>
</comment>
<dbReference type="Proteomes" id="UP001201980">
    <property type="component" value="Unassembled WGS sequence"/>
</dbReference>
<gene>
    <name evidence="4" type="ORF">MKZ38_008049</name>
</gene>
<keyword evidence="2" id="KW-0521">NADP</keyword>
<dbReference type="InterPro" id="IPR036291">
    <property type="entry name" value="NAD(P)-bd_dom_sf"/>
</dbReference>
<evidence type="ECO:0000256" key="2">
    <source>
        <dbReference type="ARBA" id="ARBA00022857"/>
    </source>
</evidence>
<comment type="caution">
    <text evidence="4">The sequence shown here is derived from an EMBL/GenBank/DDBJ whole genome shotgun (WGS) entry which is preliminary data.</text>
</comment>
<reference evidence="4" key="1">
    <citation type="submission" date="2022-07" db="EMBL/GenBank/DDBJ databases">
        <title>Draft genome sequence of Zalerion maritima ATCC 34329, a (micro)plastics degrading marine fungus.</title>
        <authorList>
            <person name="Paco A."/>
            <person name="Goncalves M.F.M."/>
            <person name="Rocha-Santos T.A.P."/>
            <person name="Alves A."/>
        </authorList>
    </citation>
    <scope>NUCLEOTIDE SEQUENCE</scope>
    <source>
        <strain evidence="4">ATCC 34329</strain>
    </source>
</reference>
<dbReference type="GO" id="GO:0006633">
    <property type="term" value="P:fatty acid biosynthetic process"/>
    <property type="evidence" value="ECO:0007669"/>
    <property type="project" value="TreeGrafter"/>
</dbReference>
<dbReference type="PRINTS" id="PR00081">
    <property type="entry name" value="GDHRDH"/>
</dbReference>
<keyword evidence="5" id="KW-1185">Reference proteome</keyword>
<dbReference type="GO" id="GO:0016616">
    <property type="term" value="F:oxidoreductase activity, acting on the CH-OH group of donors, NAD or NADP as acceptor"/>
    <property type="evidence" value="ECO:0007669"/>
    <property type="project" value="TreeGrafter"/>
</dbReference>
<dbReference type="AlphaFoldDB" id="A0AAD5RI51"/>